<dbReference type="Gene3D" id="3.40.1010.20">
    <property type="entry name" value="4-hydroxy-3-methylbut-2-enyl diphosphate reductase, catalytic domain"/>
    <property type="match status" value="2"/>
</dbReference>
<keyword evidence="2 5" id="KW-0479">Metal-binding</keyword>
<dbReference type="NCBIfam" id="TIGR00216">
    <property type="entry name" value="ispH_lytB"/>
    <property type="match status" value="1"/>
</dbReference>
<feature type="binding site" evidence="5">
    <location>
        <position position="273"/>
    </location>
    <ligand>
        <name>isopentenyl diphosphate</name>
        <dbReference type="ChEBI" id="CHEBI:128769"/>
    </ligand>
</feature>
<dbReference type="EC" id="1.17.7.4" evidence="5"/>
<feature type="binding site" evidence="5">
    <location>
        <position position="133"/>
    </location>
    <ligand>
        <name>dimethylallyl diphosphate</name>
        <dbReference type="ChEBI" id="CHEBI:57623"/>
    </ligand>
</feature>
<keyword evidence="4 5" id="KW-0411">Iron-sulfur</keyword>
<feature type="binding site" evidence="5">
    <location>
        <position position="48"/>
    </location>
    <ligand>
        <name>isopentenyl diphosphate</name>
        <dbReference type="ChEBI" id="CHEBI:128769"/>
    </ligand>
</feature>
<sequence length="290" mass="32308">MEAVLAKSAGFCFGVERAVDAVYRVLSEEEKKDESERRPIYTYGAIVHNEQVVKALEDRGVMLLKTKEELSRLEKGILVIRAHGVGEEIYKLLQGKDIEIVDSSCPYVRKIQRLVREHSEKGERVIVMGDPEHPEVQGILGWGKGDVKALKGIEEVEALPDGEGQEIFVVAQTTFHIDKFKLVLALFKKKGYHVSVINTICNATFERQSEAKELAGRSDAMVVIGGSSSSNTKKLFEICRAICPNTQLIQTVKDLKFNSDEAIRNVGITAGASTPKEIIEEVLTYVRNEF</sequence>
<comment type="cofactor">
    <cofactor evidence="5">
        <name>[4Fe-4S] cluster</name>
        <dbReference type="ChEBI" id="CHEBI:49883"/>
    </cofactor>
    <text evidence="5">Binds 1 [4Fe-4S] cluster per subunit.</text>
</comment>
<feature type="binding site" evidence="5">
    <location>
        <position position="83"/>
    </location>
    <ligand>
        <name>(2E)-4-hydroxy-3-methylbut-2-enyl diphosphate</name>
        <dbReference type="ChEBI" id="CHEBI:128753"/>
    </ligand>
</feature>
<feature type="binding site" evidence="5">
    <location>
        <position position="201"/>
    </location>
    <ligand>
        <name>[4Fe-4S] cluster</name>
        <dbReference type="ChEBI" id="CHEBI:49883"/>
    </ligand>
</feature>
<evidence type="ECO:0000256" key="4">
    <source>
        <dbReference type="ARBA" id="ARBA00023014"/>
    </source>
</evidence>
<feature type="binding site" evidence="5">
    <location>
        <position position="105"/>
    </location>
    <ligand>
        <name>[4Fe-4S] cluster</name>
        <dbReference type="ChEBI" id="CHEBI:49883"/>
    </ligand>
</feature>
<dbReference type="AlphaFoldDB" id="A0A7W9SEG9"/>
<name>A0A7W9SEG9_9FIRM</name>
<comment type="catalytic activity">
    <reaction evidence="5">
        <text>isopentenyl diphosphate + 2 oxidized [2Fe-2S]-[ferredoxin] + H2O = (2E)-4-hydroxy-3-methylbut-2-enyl diphosphate + 2 reduced [2Fe-2S]-[ferredoxin] + 2 H(+)</text>
        <dbReference type="Rhea" id="RHEA:24488"/>
        <dbReference type="Rhea" id="RHEA-COMP:10000"/>
        <dbReference type="Rhea" id="RHEA-COMP:10001"/>
        <dbReference type="ChEBI" id="CHEBI:15377"/>
        <dbReference type="ChEBI" id="CHEBI:15378"/>
        <dbReference type="ChEBI" id="CHEBI:33737"/>
        <dbReference type="ChEBI" id="CHEBI:33738"/>
        <dbReference type="ChEBI" id="CHEBI:128753"/>
        <dbReference type="ChEBI" id="CHEBI:128769"/>
        <dbReference type="EC" id="1.17.7.4"/>
    </reaction>
</comment>
<feature type="binding site" evidence="5">
    <location>
        <position position="12"/>
    </location>
    <ligand>
        <name>[4Fe-4S] cluster</name>
        <dbReference type="ChEBI" id="CHEBI:49883"/>
    </ligand>
</feature>
<feature type="binding site" evidence="5">
    <location>
        <position position="133"/>
    </location>
    <ligand>
        <name>isopentenyl diphosphate</name>
        <dbReference type="ChEBI" id="CHEBI:128769"/>
    </ligand>
</feature>
<comment type="pathway">
    <text evidence="5">Isoprenoid biosynthesis; isopentenyl diphosphate biosynthesis via DXP pathway; isopentenyl diphosphate from 1-deoxy-D-xylulose 5-phosphate: step 6/6.</text>
</comment>
<feature type="binding site" evidence="5">
    <location>
        <position position="231"/>
    </location>
    <ligand>
        <name>dimethylallyl diphosphate</name>
        <dbReference type="ChEBI" id="CHEBI:57623"/>
    </ligand>
</feature>
<feature type="binding site" evidence="5">
    <location>
        <position position="48"/>
    </location>
    <ligand>
        <name>dimethylallyl diphosphate</name>
        <dbReference type="ChEBI" id="CHEBI:57623"/>
    </ligand>
</feature>
<feature type="active site" description="Proton donor" evidence="5">
    <location>
        <position position="135"/>
    </location>
</feature>
<keyword evidence="1 5" id="KW-0004">4Fe-4S</keyword>
<dbReference type="UniPathway" id="UPA00056">
    <property type="reaction ID" value="UER00097"/>
</dbReference>
<feature type="binding site" evidence="5">
    <location>
        <position position="48"/>
    </location>
    <ligand>
        <name>(2E)-4-hydroxy-3-methylbut-2-enyl diphosphate</name>
        <dbReference type="ChEBI" id="CHEBI:128753"/>
    </ligand>
</feature>
<evidence type="ECO:0000256" key="1">
    <source>
        <dbReference type="ARBA" id="ARBA00022485"/>
    </source>
</evidence>
<feature type="binding site" evidence="5">
    <location>
        <position position="230"/>
    </location>
    <ligand>
        <name>isopentenyl diphosphate</name>
        <dbReference type="ChEBI" id="CHEBI:128769"/>
    </ligand>
</feature>
<feature type="binding site" evidence="5">
    <location>
        <position position="229"/>
    </location>
    <ligand>
        <name>(2E)-4-hydroxy-3-methylbut-2-enyl diphosphate</name>
        <dbReference type="ChEBI" id="CHEBI:128753"/>
    </ligand>
</feature>
<comment type="similarity">
    <text evidence="5">Belongs to the IspH family.</text>
</comment>
<dbReference type="GO" id="GO:0051539">
    <property type="term" value="F:4 iron, 4 sulfur cluster binding"/>
    <property type="evidence" value="ECO:0007669"/>
    <property type="project" value="UniProtKB-UniRule"/>
</dbReference>
<comment type="pathway">
    <text evidence="5">Isoprenoid biosynthesis; dimethylallyl diphosphate biosynthesis; dimethylallyl diphosphate from (2E)-4-hydroxy-3-methylbutenyl diphosphate: step 1/1.</text>
</comment>
<gene>
    <name evidence="5" type="primary">ispH</name>
    <name evidence="6" type="ORF">HNQ46_000307</name>
</gene>
<feature type="binding site" evidence="5">
    <location>
        <position position="231"/>
    </location>
    <ligand>
        <name>(2E)-4-hydroxy-3-methylbut-2-enyl diphosphate</name>
        <dbReference type="ChEBI" id="CHEBI:128753"/>
    </ligand>
</feature>
<feature type="binding site" evidence="5">
    <location>
        <position position="173"/>
    </location>
    <ligand>
        <name>(2E)-4-hydroxy-3-methylbut-2-enyl diphosphate</name>
        <dbReference type="ChEBI" id="CHEBI:128753"/>
    </ligand>
</feature>
<evidence type="ECO:0000256" key="2">
    <source>
        <dbReference type="ARBA" id="ARBA00022723"/>
    </source>
</evidence>
<dbReference type="PANTHER" id="PTHR30426">
    <property type="entry name" value="4-HYDROXY-3-METHYLBUT-2-ENYL DIPHOSPHATE REDUCTASE"/>
    <property type="match status" value="1"/>
</dbReference>
<feature type="binding site" evidence="5">
    <location>
        <position position="133"/>
    </location>
    <ligand>
        <name>(2E)-4-hydroxy-3-methylbut-2-enyl diphosphate</name>
        <dbReference type="ChEBI" id="CHEBI:128753"/>
    </ligand>
</feature>
<dbReference type="GO" id="GO:0019288">
    <property type="term" value="P:isopentenyl diphosphate biosynthetic process, methylerythritol 4-phosphate pathway"/>
    <property type="evidence" value="ECO:0007669"/>
    <property type="project" value="UniProtKB-UniRule"/>
</dbReference>
<feature type="binding site" evidence="5">
    <location>
        <position position="231"/>
    </location>
    <ligand>
        <name>isopentenyl diphosphate</name>
        <dbReference type="ChEBI" id="CHEBI:128769"/>
    </ligand>
</feature>
<feature type="binding site" evidence="5">
    <location>
        <position position="273"/>
    </location>
    <ligand>
        <name>dimethylallyl diphosphate</name>
        <dbReference type="ChEBI" id="CHEBI:57623"/>
    </ligand>
</feature>
<keyword evidence="3 5" id="KW-0408">Iron</keyword>
<comment type="caution">
    <text evidence="6">The sequence shown here is derived from an EMBL/GenBank/DDBJ whole genome shotgun (WGS) entry which is preliminary data.</text>
</comment>
<feature type="binding site" evidence="5">
    <location>
        <position position="229"/>
    </location>
    <ligand>
        <name>dimethylallyl diphosphate</name>
        <dbReference type="ChEBI" id="CHEBI:57623"/>
    </ligand>
</feature>
<dbReference type="GO" id="GO:0051745">
    <property type="term" value="F:4-hydroxy-3-methylbut-2-enyl diphosphate reductase activity"/>
    <property type="evidence" value="ECO:0007669"/>
    <property type="project" value="UniProtKB-UniRule"/>
</dbReference>
<dbReference type="Proteomes" id="UP000522163">
    <property type="component" value="Unassembled WGS sequence"/>
</dbReference>
<dbReference type="GO" id="GO:0016114">
    <property type="term" value="P:terpenoid biosynthetic process"/>
    <property type="evidence" value="ECO:0007669"/>
    <property type="project" value="UniProtKB-UniRule"/>
</dbReference>
<organism evidence="6 7">
    <name type="scientific">Oribacterium sinus</name>
    <dbReference type="NCBI Taxonomy" id="237576"/>
    <lineage>
        <taxon>Bacteria</taxon>
        <taxon>Bacillati</taxon>
        <taxon>Bacillota</taxon>
        <taxon>Clostridia</taxon>
        <taxon>Lachnospirales</taxon>
        <taxon>Lachnospiraceae</taxon>
        <taxon>Oribacterium</taxon>
    </lineage>
</organism>
<dbReference type="EMBL" id="JACHHH010000001">
    <property type="protein sequence ID" value="MBB6040346.1"/>
    <property type="molecule type" value="Genomic_DNA"/>
</dbReference>
<dbReference type="UniPathway" id="UPA00059">
    <property type="reaction ID" value="UER00105"/>
</dbReference>
<feature type="binding site" evidence="5">
    <location>
        <position position="229"/>
    </location>
    <ligand>
        <name>isopentenyl diphosphate</name>
        <dbReference type="ChEBI" id="CHEBI:128769"/>
    </ligand>
</feature>
<feature type="binding site" evidence="5">
    <location>
        <position position="230"/>
    </location>
    <ligand>
        <name>(2E)-4-hydroxy-3-methylbut-2-enyl diphosphate</name>
        <dbReference type="ChEBI" id="CHEBI:128753"/>
    </ligand>
</feature>
<dbReference type="CDD" id="cd13944">
    <property type="entry name" value="lytB_ispH"/>
    <property type="match status" value="1"/>
</dbReference>
<dbReference type="GeneID" id="85013878"/>
<keyword evidence="5 6" id="KW-0560">Oxidoreductase</keyword>
<dbReference type="GO" id="GO:0046872">
    <property type="term" value="F:metal ion binding"/>
    <property type="evidence" value="ECO:0007669"/>
    <property type="project" value="UniProtKB-KW"/>
</dbReference>
<evidence type="ECO:0000313" key="7">
    <source>
        <dbReference type="Proteomes" id="UP000522163"/>
    </source>
</evidence>
<keyword evidence="5" id="KW-0414">Isoprene biosynthesis</keyword>
<dbReference type="GO" id="GO:0050992">
    <property type="term" value="P:dimethylallyl diphosphate biosynthetic process"/>
    <property type="evidence" value="ECO:0007669"/>
    <property type="project" value="UniProtKB-UniRule"/>
</dbReference>
<dbReference type="InterPro" id="IPR003451">
    <property type="entry name" value="LytB/IspH"/>
</dbReference>
<dbReference type="Gene3D" id="3.40.50.11270">
    <property type="match status" value="1"/>
</dbReference>
<protein>
    <recommendedName>
        <fullName evidence="5">4-hydroxy-3-methylbut-2-enyl diphosphate reductase</fullName>
        <shortName evidence="5">HMBPP reductase</shortName>
        <ecNumber evidence="5">1.17.7.4</ecNumber>
    </recommendedName>
</protein>
<accession>A0A7W9SEG9</accession>
<feature type="binding site" evidence="5">
    <location>
        <position position="230"/>
    </location>
    <ligand>
        <name>dimethylallyl diphosphate</name>
        <dbReference type="ChEBI" id="CHEBI:57623"/>
    </ligand>
</feature>
<proteinExistence type="inferred from homology"/>
<feature type="binding site" evidence="5">
    <location>
        <position position="83"/>
    </location>
    <ligand>
        <name>dimethylallyl diphosphate</name>
        <dbReference type="ChEBI" id="CHEBI:57623"/>
    </ligand>
</feature>
<dbReference type="PANTHER" id="PTHR30426:SF0">
    <property type="entry name" value="4-HYDROXY-3-METHYLBUT-2-ENYL DIPHOSPHATE REDUCTASE"/>
    <property type="match status" value="1"/>
</dbReference>
<comment type="function">
    <text evidence="5">Catalyzes the conversion of 1-hydroxy-2-methyl-2-(E)-butenyl 4-diphosphate (HMBPP) into a mixture of isopentenyl diphosphate (IPP) and dimethylallyl diphosphate (DMAPP). Acts in the terminal step of the DOXP/MEP pathway for isoprenoid precursor biosynthesis.</text>
</comment>
<feature type="binding site" evidence="5">
    <location>
        <position position="83"/>
    </location>
    <ligand>
        <name>isopentenyl diphosphate</name>
        <dbReference type="ChEBI" id="CHEBI:128769"/>
    </ligand>
</feature>
<dbReference type="RefSeq" id="WP_183682048.1">
    <property type="nucleotide sequence ID" value="NZ_CAUQUA010000005.1"/>
</dbReference>
<feature type="binding site" evidence="5">
    <location>
        <position position="273"/>
    </location>
    <ligand>
        <name>(2E)-4-hydroxy-3-methylbut-2-enyl diphosphate</name>
        <dbReference type="ChEBI" id="CHEBI:128753"/>
    </ligand>
</feature>
<evidence type="ECO:0000256" key="5">
    <source>
        <dbReference type="HAMAP-Rule" id="MF_00191"/>
    </source>
</evidence>
<evidence type="ECO:0000313" key="6">
    <source>
        <dbReference type="EMBL" id="MBB6040346.1"/>
    </source>
</evidence>
<dbReference type="HAMAP" id="MF_00191">
    <property type="entry name" value="IspH"/>
    <property type="match status" value="1"/>
</dbReference>
<comment type="catalytic activity">
    <reaction evidence="5">
        <text>dimethylallyl diphosphate + 2 oxidized [2Fe-2S]-[ferredoxin] + H2O = (2E)-4-hydroxy-3-methylbut-2-enyl diphosphate + 2 reduced [2Fe-2S]-[ferredoxin] + 2 H(+)</text>
        <dbReference type="Rhea" id="RHEA:24825"/>
        <dbReference type="Rhea" id="RHEA-COMP:10000"/>
        <dbReference type="Rhea" id="RHEA-COMP:10001"/>
        <dbReference type="ChEBI" id="CHEBI:15377"/>
        <dbReference type="ChEBI" id="CHEBI:15378"/>
        <dbReference type="ChEBI" id="CHEBI:33737"/>
        <dbReference type="ChEBI" id="CHEBI:33738"/>
        <dbReference type="ChEBI" id="CHEBI:57623"/>
        <dbReference type="ChEBI" id="CHEBI:128753"/>
        <dbReference type="EC" id="1.17.7.4"/>
    </reaction>
</comment>
<dbReference type="Pfam" id="PF02401">
    <property type="entry name" value="LYTB"/>
    <property type="match status" value="1"/>
</dbReference>
<evidence type="ECO:0000256" key="3">
    <source>
        <dbReference type="ARBA" id="ARBA00023004"/>
    </source>
</evidence>
<reference evidence="6 7" key="1">
    <citation type="submission" date="2020-08" db="EMBL/GenBank/DDBJ databases">
        <title>Genomic Encyclopedia of Type Strains, Phase IV (KMG-IV): sequencing the most valuable type-strain genomes for metagenomic binning, comparative biology and taxonomic classification.</title>
        <authorList>
            <person name="Goeker M."/>
        </authorList>
    </citation>
    <scope>NUCLEOTIDE SEQUENCE [LARGE SCALE GENOMIC DNA]</scope>
    <source>
        <strain evidence="6 7">DSM 17245</strain>
    </source>
</reference>